<evidence type="ECO:0000256" key="4">
    <source>
        <dbReference type="PROSITE-ProRule" id="PRU00679"/>
    </source>
</evidence>
<comment type="caution">
    <text evidence="4">Lacks conserved residue(s) required for the propagation of feature annotation.</text>
</comment>
<evidence type="ECO:0000313" key="6">
    <source>
        <dbReference type="Proteomes" id="UP000017800"/>
    </source>
</evidence>
<reference evidence="5 6" key="1">
    <citation type="submission" date="2013-10" db="EMBL/GenBank/DDBJ databases">
        <authorList>
            <person name="Ichikawa N."/>
            <person name="Kimura A."/>
            <person name="Ohji S."/>
            <person name="Hosoyama A."/>
            <person name="Fujita N."/>
        </authorList>
    </citation>
    <scope>NUCLEOTIDE SEQUENCE [LARGE SCALE GENOMIC DNA]</scope>
    <source>
        <strain evidence="5 6">NBRC 102217</strain>
    </source>
</reference>
<dbReference type="CDD" id="cd00530">
    <property type="entry name" value="PTE"/>
    <property type="match status" value="1"/>
</dbReference>
<sequence>MPINESGYTYCHEHLHIDLSKQKGDDDCKLDQFELISAELKALKTRGVFNIVEVTNKFMGRNPQFIEALTKETQMNILCSTGFYIEGFFPNALKQMSVVDIANTMIHEIDNGIDDSNLRASVIGEIGSSHNVFTDTERKVFEGAAIAHLETGCPISTHTSFSTMAKSQVELLRNMKVNLNNVSIGHCDLRDNFDDILWLLDQGCYVQFDTIGKNDYYPDAKRIAVIDSLIRRGYADRVMLSMDITRKSHLKENGGLGFCYLIDHFVPMLLERGIQQQYIDLMLKHNPANFFGTTQK</sequence>
<dbReference type="AlphaFoldDB" id="V5HLG5"/>
<accession>V5HLG5</accession>
<dbReference type="InterPro" id="IPR001559">
    <property type="entry name" value="Phosphotriesterase"/>
</dbReference>
<dbReference type="SUPFAM" id="SSF51556">
    <property type="entry name" value="Metallo-dependent hydrolases"/>
    <property type="match status" value="1"/>
</dbReference>
<reference evidence="5 6" key="2">
    <citation type="submission" date="2013-11" db="EMBL/GenBank/DDBJ databases">
        <title>Whole genome shotgun sequence of Vibrio halioticoli NBRC 102217.</title>
        <authorList>
            <person name="Isaki S."/>
            <person name="Kimura A."/>
            <person name="Ohji S."/>
            <person name="Hosoyama A."/>
            <person name="Fujita N."/>
            <person name="Hashimoto M."/>
            <person name="Hosoyama Y."/>
            <person name="Yamazoe A."/>
        </authorList>
    </citation>
    <scope>NUCLEOTIDE SEQUENCE [LARGE SCALE GENOMIC DNA]</scope>
    <source>
        <strain evidence="5 6">NBRC 102217</strain>
    </source>
</reference>
<dbReference type="PANTHER" id="PTHR10819:SF3">
    <property type="entry name" value="PHOSPHOTRIESTERASE-RELATED PROTEIN"/>
    <property type="match status" value="1"/>
</dbReference>
<evidence type="ECO:0000313" key="5">
    <source>
        <dbReference type="EMBL" id="GAD90035.1"/>
    </source>
</evidence>
<dbReference type="PIRSF" id="PIRSF016839">
    <property type="entry name" value="PhP"/>
    <property type="match status" value="1"/>
</dbReference>
<dbReference type="eggNOG" id="COG1735">
    <property type="taxonomic scope" value="Bacteria"/>
</dbReference>
<feature type="binding site" evidence="3">
    <location>
        <position position="186"/>
    </location>
    <ligand>
        <name>a divalent metal cation</name>
        <dbReference type="ChEBI" id="CHEBI:60240"/>
        <label>2</label>
    </ligand>
</feature>
<keyword evidence="2" id="KW-0378">Hydrolase</keyword>
<dbReference type="GO" id="GO:0016787">
    <property type="term" value="F:hydrolase activity"/>
    <property type="evidence" value="ECO:0007669"/>
    <property type="project" value="UniProtKB-KW"/>
</dbReference>
<evidence type="ECO:0000256" key="1">
    <source>
        <dbReference type="ARBA" id="ARBA00022723"/>
    </source>
</evidence>
<dbReference type="GO" id="GO:0008270">
    <property type="term" value="F:zinc ion binding"/>
    <property type="evidence" value="ECO:0007669"/>
    <property type="project" value="InterPro"/>
</dbReference>
<dbReference type="PANTHER" id="PTHR10819">
    <property type="entry name" value="PHOSPHOTRIESTERASE-RELATED"/>
    <property type="match status" value="1"/>
</dbReference>
<evidence type="ECO:0000256" key="2">
    <source>
        <dbReference type="ARBA" id="ARBA00022801"/>
    </source>
</evidence>
<dbReference type="RefSeq" id="WP_023404388.1">
    <property type="nucleotide sequence ID" value="NZ_BAUJ01000031.1"/>
</dbReference>
<dbReference type="InterPro" id="IPR032466">
    <property type="entry name" value="Metal_Hydrolase"/>
</dbReference>
<dbReference type="EMBL" id="BAUJ01000031">
    <property type="protein sequence ID" value="GAD90035.1"/>
    <property type="molecule type" value="Genomic_DNA"/>
</dbReference>
<feature type="binding site" evidence="3">
    <location>
        <position position="243"/>
    </location>
    <ligand>
        <name>a divalent metal cation</name>
        <dbReference type="ChEBI" id="CHEBI:60240"/>
        <label>1</label>
    </ligand>
</feature>
<proteinExistence type="inferred from homology"/>
<dbReference type="Gene3D" id="3.20.20.140">
    <property type="entry name" value="Metal-dependent hydrolases"/>
    <property type="match status" value="1"/>
</dbReference>
<protein>
    <submittedName>
        <fullName evidence="5">Phosphotriesterase</fullName>
    </submittedName>
</protein>
<gene>
    <name evidence="5" type="primary">php</name>
    <name evidence="5" type="ORF">VHA01S_031_00470</name>
</gene>
<dbReference type="Pfam" id="PF02126">
    <property type="entry name" value="PTE"/>
    <property type="match status" value="1"/>
</dbReference>
<feature type="binding site" evidence="3">
    <location>
        <position position="12"/>
    </location>
    <ligand>
        <name>a divalent metal cation</name>
        <dbReference type="ChEBI" id="CHEBI:60240"/>
        <label>1</label>
    </ligand>
</feature>
<dbReference type="PROSITE" id="PS51347">
    <property type="entry name" value="PHOSPHOTRIESTERASE_2"/>
    <property type="match status" value="1"/>
</dbReference>
<comment type="cofactor">
    <cofactor evidence="3">
        <name>a divalent metal cation</name>
        <dbReference type="ChEBI" id="CHEBI:60240"/>
    </cofactor>
    <text evidence="3">Binds 2 divalent metal cations per subunit.</text>
</comment>
<feature type="binding site" evidence="3">
    <location>
        <position position="125"/>
    </location>
    <ligand>
        <name>a divalent metal cation</name>
        <dbReference type="ChEBI" id="CHEBI:60240"/>
        <label>1</label>
    </ligand>
</feature>
<feature type="binding site" evidence="3">
    <location>
        <position position="14"/>
    </location>
    <ligand>
        <name>a divalent metal cation</name>
        <dbReference type="ChEBI" id="CHEBI:60240"/>
        <label>1</label>
    </ligand>
</feature>
<feature type="binding site" evidence="3">
    <location>
        <position position="125"/>
    </location>
    <ligand>
        <name>a divalent metal cation</name>
        <dbReference type="ChEBI" id="CHEBI:60240"/>
        <label>2</label>
    </ligand>
</feature>
<comment type="similarity">
    <text evidence="4">Belongs to the metallo-dependent hydrolases superfamily. Phosphotriesterase family.</text>
</comment>
<evidence type="ECO:0000256" key="3">
    <source>
        <dbReference type="PIRSR" id="PIRSR601559-52"/>
    </source>
</evidence>
<dbReference type="OrthoDB" id="9795018at2"/>
<keyword evidence="6" id="KW-1185">Reference proteome</keyword>
<keyword evidence="1 3" id="KW-0479">Metal-binding</keyword>
<feature type="binding site" evidence="3">
    <location>
        <position position="158"/>
    </location>
    <ligand>
        <name>a divalent metal cation</name>
        <dbReference type="ChEBI" id="CHEBI:60240"/>
        <label>2</label>
    </ligand>
</feature>
<organism evidence="5 6">
    <name type="scientific">Vibrio halioticoli NBRC 102217</name>
    <dbReference type="NCBI Taxonomy" id="1219072"/>
    <lineage>
        <taxon>Bacteria</taxon>
        <taxon>Pseudomonadati</taxon>
        <taxon>Pseudomonadota</taxon>
        <taxon>Gammaproteobacteria</taxon>
        <taxon>Vibrionales</taxon>
        <taxon>Vibrionaceae</taxon>
        <taxon>Vibrio</taxon>
    </lineage>
</organism>
<comment type="caution">
    <text evidence="5">The sequence shown here is derived from an EMBL/GenBank/DDBJ whole genome shotgun (WGS) entry which is preliminary data.</text>
</comment>
<dbReference type="Proteomes" id="UP000017800">
    <property type="component" value="Unassembled WGS sequence"/>
</dbReference>
<name>V5HLG5_9VIBR</name>